<evidence type="ECO:0000313" key="2">
    <source>
        <dbReference type="EMBL" id="TIA42523.1"/>
    </source>
</evidence>
<reference evidence="2 3" key="1">
    <citation type="submission" date="2018-10" db="EMBL/GenBank/DDBJ databases">
        <title>Fifty Aureobasidium pullulans genomes reveal a recombining polyextremotolerant generalist.</title>
        <authorList>
            <person name="Gostincar C."/>
            <person name="Turk M."/>
            <person name="Zajc J."/>
            <person name="Gunde-Cimerman N."/>
        </authorList>
    </citation>
    <scope>NUCLEOTIDE SEQUENCE [LARGE SCALE GENOMIC DNA]</scope>
    <source>
        <strain evidence="2 3">EXF-1645</strain>
    </source>
</reference>
<organism evidence="2 3">
    <name type="scientific">Aureobasidium pullulans</name>
    <name type="common">Black yeast</name>
    <name type="synonym">Pullularia pullulans</name>
    <dbReference type="NCBI Taxonomy" id="5580"/>
    <lineage>
        <taxon>Eukaryota</taxon>
        <taxon>Fungi</taxon>
        <taxon>Dikarya</taxon>
        <taxon>Ascomycota</taxon>
        <taxon>Pezizomycotina</taxon>
        <taxon>Dothideomycetes</taxon>
        <taxon>Dothideomycetidae</taxon>
        <taxon>Dothideales</taxon>
        <taxon>Saccotheciaceae</taxon>
        <taxon>Aureobasidium</taxon>
    </lineage>
</organism>
<evidence type="ECO:0000256" key="1">
    <source>
        <dbReference type="SAM" id="MobiDB-lite"/>
    </source>
</evidence>
<dbReference type="Proteomes" id="UP000308724">
    <property type="component" value="Unassembled WGS sequence"/>
</dbReference>
<name>A0A4T0C5F3_AURPU</name>
<sequence length="156" mass="18175">MLNQGDWGVIFNYLSRLPNLRHCRLAQLIVLIHTPDQEQDDRLDFVVHFPNNTSTIDLCGDKTVLQVLGSGWWDEHKLEKLSDKEFCKIDKNPFTGTATSVWWKHSIFTCVCNRNRLSWVGNRMMKGKWATWMDEKRGGHNIGQKGGQGKMYKRRP</sequence>
<comment type="caution">
    <text evidence="2">The sequence shown here is derived from an EMBL/GenBank/DDBJ whole genome shotgun (WGS) entry which is preliminary data.</text>
</comment>
<feature type="region of interest" description="Disordered" evidence="1">
    <location>
        <begin position="136"/>
        <end position="156"/>
    </location>
</feature>
<feature type="compositionally biased region" description="Gly residues" evidence="1">
    <location>
        <begin position="140"/>
        <end position="149"/>
    </location>
</feature>
<protein>
    <submittedName>
        <fullName evidence="2">Uncharacterized protein</fullName>
    </submittedName>
</protein>
<dbReference type="AlphaFoldDB" id="A0A4T0C5F3"/>
<evidence type="ECO:0000313" key="3">
    <source>
        <dbReference type="Proteomes" id="UP000308724"/>
    </source>
</evidence>
<dbReference type="EMBL" id="QZBZ01000010">
    <property type="protein sequence ID" value="TIA42523.1"/>
    <property type="molecule type" value="Genomic_DNA"/>
</dbReference>
<proteinExistence type="predicted"/>
<accession>A0A4T0C5F3</accession>
<gene>
    <name evidence="2" type="ORF">D6C78_01007</name>
</gene>